<accession>A0A084EWX2</accession>
<sequence length="263" mass="30479">MLLNRKKKLIISSLGFSFLSAPLLVLTLSSCYKEKNDKKNNLLFSINSDSLFINSNLKDTSYFYDPFSYIYETITNDNKAVVVYNNYDKVRHRTVRDKNHPLGYIKVVGTPLANQQKPLYSLINSVEELNKTISIYKDIFKKNQDRISSSFSNLNFNKNSILMIIDRDWVITDDESFHPVNGYQILSVNLNEKKMTITKSWSNLPIKRKLKNNKWRGPMSNNKIFFVVIDKLNSLNNIEIEQKIVKKAIGEDLENFGPFNVDA</sequence>
<comment type="caution">
    <text evidence="1">The sequence shown here is derived from an EMBL/GenBank/DDBJ whole genome shotgun (WGS) entry which is preliminary data.</text>
</comment>
<name>A0A084EWX2_9BACT</name>
<proteinExistence type="predicted"/>
<dbReference type="PROSITE" id="PS51257">
    <property type="entry name" value="PROKAR_LIPOPROTEIN"/>
    <property type="match status" value="1"/>
</dbReference>
<organism evidence="1 2">
    <name type="scientific">Ureaplasma diversum NCTC 246</name>
    <dbReference type="NCBI Taxonomy" id="1188241"/>
    <lineage>
        <taxon>Bacteria</taxon>
        <taxon>Bacillati</taxon>
        <taxon>Mycoplasmatota</taxon>
        <taxon>Mycoplasmoidales</taxon>
        <taxon>Mycoplasmoidaceae</taxon>
        <taxon>Ureaplasma</taxon>
    </lineage>
</organism>
<evidence type="ECO:0000313" key="2">
    <source>
        <dbReference type="Proteomes" id="UP000028537"/>
    </source>
</evidence>
<evidence type="ECO:0008006" key="3">
    <source>
        <dbReference type="Google" id="ProtNLM"/>
    </source>
</evidence>
<evidence type="ECO:0000313" key="1">
    <source>
        <dbReference type="EMBL" id="KEZ22464.1"/>
    </source>
</evidence>
<dbReference type="RefSeq" id="WP_038103283.1">
    <property type="nucleotide sequence ID" value="NZ_JFDP01000072.1"/>
</dbReference>
<gene>
    <name evidence="1" type="ORF">UDIV_5930</name>
</gene>
<dbReference type="AlphaFoldDB" id="A0A084EWX2"/>
<reference evidence="1 2" key="1">
    <citation type="submission" date="2014-02" db="EMBL/GenBank/DDBJ databases">
        <title>Genome sequence of Ureaplasma diversum strain 246.</title>
        <authorList>
            <person name="Sirand-Pugnet P."/>
            <person name="Breton M."/>
            <person name="Dordet-Frisoni E."/>
            <person name="Baranowski E."/>
            <person name="Barre A."/>
            <person name="Couture C."/>
            <person name="Dupuy V."/>
            <person name="Gaurivaud P."/>
            <person name="Jacob D."/>
            <person name="Lemaitre C."/>
            <person name="Manso-Silvan L."/>
            <person name="Nikolski M."/>
            <person name="Nouvel L.-X."/>
            <person name="Poumarat F."/>
            <person name="Tardy F."/>
            <person name="Thebault P."/>
            <person name="Theil S."/>
            <person name="Citti C."/>
            <person name="Thiaucourt F."/>
            <person name="Blanchard A."/>
        </authorList>
    </citation>
    <scope>NUCLEOTIDE SEQUENCE [LARGE SCALE GENOMIC DNA]</scope>
    <source>
        <strain evidence="1 2">NCTC 246</strain>
    </source>
</reference>
<protein>
    <recommendedName>
        <fullName evidence="3">Lipoprotein</fullName>
    </recommendedName>
</protein>
<dbReference type="Proteomes" id="UP000028537">
    <property type="component" value="Unassembled WGS sequence"/>
</dbReference>
<keyword evidence="2" id="KW-1185">Reference proteome</keyword>
<dbReference type="EMBL" id="JFDP01000072">
    <property type="protein sequence ID" value="KEZ22464.1"/>
    <property type="molecule type" value="Genomic_DNA"/>
</dbReference>